<comment type="similarity">
    <text evidence="2">Belongs to the YkuD family.</text>
</comment>
<feature type="region of interest" description="Disordered" evidence="10">
    <location>
        <begin position="67"/>
        <end position="140"/>
    </location>
</feature>
<organism evidence="12 13">
    <name type="scientific">Dialister succinatiphilus YIT 11850</name>
    <dbReference type="NCBI Taxonomy" id="742743"/>
    <lineage>
        <taxon>Bacteria</taxon>
        <taxon>Bacillati</taxon>
        <taxon>Bacillota</taxon>
        <taxon>Negativicutes</taxon>
        <taxon>Veillonellales</taxon>
        <taxon>Veillonellaceae</taxon>
        <taxon>Dialister</taxon>
    </lineage>
</organism>
<feature type="active site" description="Nucleophile" evidence="9">
    <location>
        <position position="243"/>
    </location>
</feature>
<keyword evidence="6 9" id="KW-0133">Cell shape</keyword>
<keyword evidence="13" id="KW-1185">Reference proteome</keyword>
<dbReference type="InterPro" id="IPR005490">
    <property type="entry name" value="LD_TPept_cat_dom"/>
</dbReference>
<evidence type="ECO:0000256" key="3">
    <source>
        <dbReference type="ARBA" id="ARBA00022676"/>
    </source>
</evidence>
<feature type="compositionally biased region" description="Basic and acidic residues" evidence="10">
    <location>
        <begin position="122"/>
        <end position="140"/>
    </location>
</feature>
<dbReference type="PANTHER" id="PTHR30582">
    <property type="entry name" value="L,D-TRANSPEPTIDASE"/>
    <property type="match status" value="1"/>
</dbReference>
<protein>
    <recommendedName>
        <fullName evidence="11">L,D-TPase catalytic domain-containing protein</fullName>
    </recommendedName>
</protein>
<dbReference type="STRING" id="742743.HMPREF9453_02063"/>
<evidence type="ECO:0000256" key="5">
    <source>
        <dbReference type="ARBA" id="ARBA00022801"/>
    </source>
</evidence>
<keyword evidence="5" id="KW-0378">Hydrolase</keyword>
<dbReference type="SUPFAM" id="SSF141523">
    <property type="entry name" value="L,D-transpeptidase catalytic domain-like"/>
    <property type="match status" value="1"/>
</dbReference>
<dbReference type="eggNOG" id="COG1376">
    <property type="taxonomic scope" value="Bacteria"/>
</dbReference>
<dbReference type="Pfam" id="PF03734">
    <property type="entry name" value="YkuD"/>
    <property type="match status" value="1"/>
</dbReference>
<comment type="pathway">
    <text evidence="1 9">Cell wall biogenesis; peptidoglycan biosynthesis.</text>
</comment>
<gene>
    <name evidence="12" type="ORF">HMPREF9453_02063</name>
</gene>
<dbReference type="InterPro" id="IPR038063">
    <property type="entry name" value="Transpep_catalytic_dom"/>
</dbReference>
<keyword evidence="3" id="KW-0328">Glycosyltransferase</keyword>
<keyword evidence="8 9" id="KW-0961">Cell wall biogenesis/degradation</keyword>
<dbReference type="Proteomes" id="UP000003277">
    <property type="component" value="Unassembled WGS sequence"/>
</dbReference>
<dbReference type="GO" id="GO:0018104">
    <property type="term" value="P:peptidoglycan-protein cross-linking"/>
    <property type="evidence" value="ECO:0007669"/>
    <property type="project" value="TreeGrafter"/>
</dbReference>
<dbReference type="GO" id="GO:0071972">
    <property type="term" value="F:peptidoglycan L,D-transpeptidase activity"/>
    <property type="evidence" value="ECO:0007669"/>
    <property type="project" value="TreeGrafter"/>
</dbReference>
<dbReference type="GO" id="GO:0016757">
    <property type="term" value="F:glycosyltransferase activity"/>
    <property type="evidence" value="ECO:0007669"/>
    <property type="project" value="UniProtKB-KW"/>
</dbReference>
<dbReference type="UniPathway" id="UPA00219"/>
<sequence>MKEIICHHYNKKGIESVKHIILAAALCAALGTCGLAEVNAAEEVWNGHEEVTVIKGKILRTETVKKADHHKKIQKTEKKEKAEGEKGAPSKEAPVLAAKKEAKASAAETAVKEAKQAPAVEKAAETAPKDAEALKKAPEKPRFEDKRIEINLASRLLTLYQGDVGIRMYPIAPGKPSSPTPTGRRTVVDMEINPTWIDPDSGTSIPSGPDCPIGYRWIGIGGNYGIHGTNVPSAIGTYASHGCVRMNEADVEDLYAHIVKGIPVDILYERVVVQREADHTVVYYIYPDGYGKEPLDVSKVKAKLAPFGVASCVSDDDIKQAIEASDGNPRYVAKVYDIYLDGRKLDARAFGKDGHIYLPVMPLARAAGIKADWSPNWNQIRTPYGSAKAILKNRSLLIDAADAPALLHLTGSLDENYNYQMK</sequence>
<evidence type="ECO:0000256" key="6">
    <source>
        <dbReference type="ARBA" id="ARBA00022960"/>
    </source>
</evidence>
<comment type="caution">
    <text evidence="12">The sequence shown here is derived from an EMBL/GenBank/DDBJ whole genome shotgun (WGS) entry which is preliminary data.</text>
</comment>
<dbReference type="HOGENOM" id="CLU_053656_0_0_9"/>
<evidence type="ECO:0000313" key="12">
    <source>
        <dbReference type="EMBL" id="EHO62048.1"/>
    </source>
</evidence>
<dbReference type="RefSeq" id="WP_008860554.1">
    <property type="nucleotide sequence ID" value="NZ_JH591190.1"/>
</dbReference>
<evidence type="ECO:0000256" key="4">
    <source>
        <dbReference type="ARBA" id="ARBA00022679"/>
    </source>
</evidence>
<feature type="domain" description="L,D-TPase catalytic" evidence="11">
    <location>
        <begin position="146"/>
        <end position="267"/>
    </location>
</feature>
<evidence type="ECO:0000256" key="9">
    <source>
        <dbReference type="PROSITE-ProRule" id="PRU01373"/>
    </source>
</evidence>
<dbReference type="PANTHER" id="PTHR30582:SF24">
    <property type="entry name" value="L,D-TRANSPEPTIDASE ERFK_SRFK-RELATED"/>
    <property type="match status" value="1"/>
</dbReference>
<name>H1D375_9FIRM</name>
<evidence type="ECO:0000256" key="1">
    <source>
        <dbReference type="ARBA" id="ARBA00004752"/>
    </source>
</evidence>
<feature type="active site" description="Proton donor/acceptor" evidence="9">
    <location>
        <position position="227"/>
    </location>
</feature>
<evidence type="ECO:0000256" key="10">
    <source>
        <dbReference type="SAM" id="MobiDB-lite"/>
    </source>
</evidence>
<evidence type="ECO:0000256" key="7">
    <source>
        <dbReference type="ARBA" id="ARBA00022984"/>
    </source>
</evidence>
<evidence type="ECO:0000256" key="2">
    <source>
        <dbReference type="ARBA" id="ARBA00005992"/>
    </source>
</evidence>
<dbReference type="AlphaFoldDB" id="H1D375"/>
<keyword evidence="7 9" id="KW-0573">Peptidoglycan synthesis</keyword>
<dbReference type="PROSITE" id="PS52029">
    <property type="entry name" value="LD_TPASE"/>
    <property type="match status" value="1"/>
</dbReference>
<evidence type="ECO:0000256" key="8">
    <source>
        <dbReference type="ARBA" id="ARBA00023316"/>
    </source>
</evidence>
<feature type="compositionally biased region" description="Basic and acidic residues" evidence="10">
    <location>
        <begin position="74"/>
        <end position="89"/>
    </location>
</feature>
<proteinExistence type="inferred from homology"/>
<dbReference type="CDD" id="cd16913">
    <property type="entry name" value="YkuD_like"/>
    <property type="match status" value="1"/>
</dbReference>
<evidence type="ECO:0000259" key="11">
    <source>
        <dbReference type="PROSITE" id="PS52029"/>
    </source>
</evidence>
<accession>H1D375</accession>
<dbReference type="GO" id="GO:0071555">
    <property type="term" value="P:cell wall organization"/>
    <property type="evidence" value="ECO:0007669"/>
    <property type="project" value="UniProtKB-UniRule"/>
</dbReference>
<dbReference type="GO" id="GO:0008360">
    <property type="term" value="P:regulation of cell shape"/>
    <property type="evidence" value="ECO:0007669"/>
    <property type="project" value="UniProtKB-UniRule"/>
</dbReference>
<dbReference type="InterPro" id="IPR050979">
    <property type="entry name" value="LD-transpeptidase"/>
</dbReference>
<reference evidence="12 13" key="1">
    <citation type="submission" date="2011-11" db="EMBL/GenBank/DDBJ databases">
        <title>The Genome Sequence of Dialister succinatiphilus YIT 11850.</title>
        <authorList>
            <consortium name="The Broad Institute Genome Sequencing Platform"/>
            <person name="Earl A."/>
            <person name="Ward D."/>
            <person name="Feldgarden M."/>
            <person name="Gevers D."/>
            <person name="Morotomi M."/>
            <person name="Young S.K."/>
            <person name="Zeng Q."/>
            <person name="Gargeya S."/>
            <person name="Fitzgerald M."/>
            <person name="Haas B."/>
            <person name="Abouelleil A."/>
            <person name="Alvarado L."/>
            <person name="Arachchi H.M."/>
            <person name="Berlin A."/>
            <person name="Brown A."/>
            <person name="Chapman S.B."/>
            <person name="Dunbar C."/>
            <person name="Gearin G."/>
            <person name="Goldberg J."/>
            <person name="Griggs A."/>
            <person name="Gujja S."/>
            <person name="Heiman D."/>
            <person name="Howarth C."/>
            <person name="Lui A."/>
            <person name="MacDonald P.J.P."/>
            <person name="Montmayeur A."/>
            <person name="Murphy C."/>
            <person name="Neiman D."/>
            <person name="Pearson M."/>
            <person name="Priest M."/>
            <person name="Roberts A."/>
            <person name="Saif S."/>
            <person name="Shea T."/>
            <person name="Sisk P."/>
            <person name="Stolte C."/>
            <person name="Sykes S."/>
            <person name="Wortman J."/>
            <person name="Nusbaum C."/>
            <person name="Birren B."/>
        </authorList>
    </citation>
    <scope>NUCLEOTIDE SEQUENCE [LARGE SCALE GENOMIC DNA]</scope>
    <source>
        <strain evidence="12 13">YIT 11850</strain>
    </source>
</reference>
<evidence type="ECO:0000313" key="13">
    <source>
        <dbReference type="Proteomes" id="UP000003277"/>
    </source>
</evidence>
<dbReference type="PATRIC" id="fig|742743.3.peg.2086"/>
<dbReference type="GO" id="GO:0005576">
    <property type="term" value="C:extracellular region"/>
    <property type="evidence" value="ECO:0007669"/>
    <property type="project" value="TreeGrafter"/>
</dbReference>
<dbReference type="Gene3D" id="2.40.440.10">
    <property type="entry name" value="L,D-transpeptidase catalytic domain-like"/>
    <property type="match status" value="1"/>
</dbReference>
<dbReference type="OrthoDB" id="9787225at2"/>
<dbReference type="EMBL" id="ADLT01000076">
    <property type="protein sequence ID" value="EHO62048.1"/>
    <property type="molecule type" value="Genomic_DNA"/>
</dbReference>
<keyword evidence="4" id="KW-0808">Transferase</keyword>